<dbReference type="AlphaFoldDB" id="A0A931DEN3"/>
<protein>
    <recommendedName>
        <fullName evidence="6">DUF1778 domain-containing protein</fullName>
    </recommendedName>
</protein>
<dbReference type="SUPFAM" id="SSF47598">
    <property type="entry name" value="Ribbon-helix-helix"/>
    <property type="match status" value="1"/>
</dbReference>
<evidence type="ECO:0008006" key="6">
    <source>
        <dbReference type="Google" id="ProtNLM"/>
    </source>
</evidence>
<feature type="region of interest" description="Disordered" evidence="3">
    <location>
        <begin position="64"/>
        <end position="85"/>
    </location>
</feature>
<dbReference type="EMBL" id="JADOUA010000001">
    <property type="protein sequence ID" value="MBG6087787.1"/>
    <property type="molecule type" value="Genomic_DNA"/>
</dbReference>
<reference evidence="4" key="1">
    <citation type="submission" date="2020-11" db="EMBL/GenBank/DDBJ databases">
        <title>Sequencing the genomes of 1000 actinobacteria strains.</title>
        <authorList>
            <person name="Klenk H.-P."/>
        </authorList>
    </citation>
    <scope>NUCLEOTIDE SEQUENCE</scope>
    <source>
        <strain evidence="4">DSM 43175</strain>
    </source>
</reference>
<evidence type="ECO:0000256" key="2">
    <source>
        <dbReference type="ARBA" id="ARBA00049988"/>
    </source>
</evidence>
<name>A0A931DEN3_9ACTN</name>
<evidence type="ECO:0000256" key="1">
    <source>
        <dbReference type="ARBA" id="ARBA00022649"/>
    </source>
</evidence>
<comment type="similarity">
    <text evidence="2">Belongs to the TacA antitoxin family.</text>
</comment>
<gene>
    <name evidence="4" type="ORF">IW256_001900</name>
</gene>
<dbReference type="RefSeq" id="WP_197010601.1">
    <property type="nucleotide sequence ID" value="NZ_BAABES010000008.1"/>
</dbReference>
<evidence type="ECO:0000313" key="5">
    <source>
        <dbReference type="Proteomes" id="UP000614047"/>
    </source>
</evidence>
<dbReference type="Proteomes" id="UP000614047">
    <property type="component" value="Unassembled WGS sequence"/>
</dbReference>
<evidence type="ECO:0000256" key="3">
    <source>
        <dbReference type="SAM" id="MobiDB-lite"/>
    </source>
</evidence>
<keyword evidence="1" id="KW-1277">Toxin-antitoxin system</keyword>
<dbReference type="InterPro" id="IPR010985">
    <property type="entry name" value="Ribbon_hlx_hlx"/>
</dbReference>
<comment type="caution">
    <text evidence="4">The sequence shown here is derived from an EMBL/GenBank/DDBJ whole genome shotgun (WGS) entry which is preliminary data.</text>
</comment>
<dbReference type="Gene3D" id="1.20.5.780">
    <property type="entry name" value="Single helix bin"/>
    <property type="match status" value="1"/>
</dbReference>
<organism evidence="4 5">
    <name type="scientific">Actinomadura viridis</name>
    <dbReference type="NCBI Taxonomy" id="58110"/>
    <lineage>
        <taxon>Bacteria</taxon>
        <taxon>Bacillati</taxon>
        <taxon>Actinomycetota</taxon>
        <taxon>Actinomycetes</taxon>
        <taxon>Streptosporangiales</taxon>
        <taxon>Thermomonosporaceae</taxon>
        <taxon>Actinomadura</taxon>
    </lineage>
</organism>
<dbReference type="GO" id="GO:0006355">
    <property type="term" value="P:regulation of DNA-templated transcription"/>
    <property type="evidence" value="ECO:0007669"/>
    <property type="project" value="InterPro"/>
</dbReference>
<dbReference type="Pfam" id="PF08681">
    <property type="entry name" value="TacA1"/>
    <property type="match status" value="1"/>
</dbReference>
<dbReference type="InterPro" id="IPR014795">
    <property type="entry name" value="TacA_1-like"/>
</dbReference>
<accession>A0A931DEN3</accession>
<feature type="compositionally biased region" description="Basic and acidic residues" evidence="3">
    <location>
        <begin position="64"/>
        <end position="77"/>
    </location>
</feature>
<sequence>MSESVRQDLPMARSDERIELPASEEQNLVLRKAAELVGWTVPQYVLSAALDRAERDLYEHAAVHAAAQDRKGREEGPRTGPPHAPVAPYVAIVAALE</sequence>
<proteinExistence type="inferred from homology"/>
<evidence type="ECO:0000313" key="4">
    <source>
        <dbReference type="EMBL" id="MBG6087787.1"/>
    </source>
</evidence>
<keyword evidence="5" id="KW-1185">Reference proteome</keyword>